<organism evidence="5 6">
    <name type="scientific">Lutibacter holmesii</name>
    <dbReference type="NCBI Taxonomy" id="1137985"/>
    <lineage>
        <taxon>Bacteria</taxon>
        <taxon>Pseudomonadati</taxon>
        <taxon>Bacteroidota</taxon>
        <taxon>Flavobacteriia</taxon>
        <taxon>Flavobacteriales</taxon>
        <taxon>Flavobacteriaceae</taxon>
        <taxon>Lutibacter</taxon>
    </lineage>
</organism>
<accession>A0ABW3WJP1</accession>
<keyword evidence="3" id="KW-0378">Hydrolase</keyword>
<name>A0ABW3WJP1_9FLAO</name>
<dbReference type="InterPro" id="IPR054613">
    <property type="entry name" value="Peptidase_S78_dom"/>
</dbReference>
<dbReference type="Proteomes" id="UP001597241">
    <property type="component" value="Unassembled WGS sequence"/>
</dbReference>
<dbReference type="GO" id="GO:0008233">
    <property type="term" value="F:peptidase activity"/>
    <property type="evidence" value="ECO:0007669"/>
    <property type="project" value="UniProtKB-KW"/>
</dbReference>
<dbReference type="GO" id="GO:0006508">
    <property type="term" value="P:proteolysis"/>
    <property type="evidence" value="ECO:0007669"/>
    <property type="project" value="UniProtKB-KW"/>
</dbReference>
<feature type="domain" description="Prohead serine protease" evidence="4">
    <location>
        <begin position="60"/>
        <end position="172"/>
    </location>
</feature>
<evidence type="ECO:0000256" key="1">
    <source>
        <dbReference type="ARBA" id="ARBA00022612"/>
    </source>
</evidence>
<keyword evidence="6" id="KW-1185">Reference proteome</keyword>
<dbReference type="Pfam" id="PF04586">
    <property type="entry name" value="Peptidase_S78"/>
    <property type="match status" value="1"/>
</dbReference>
<proteinExistence type="predicted"/>
<comment type="caution">
    <text evidence="5">The sequence shown here is derived from an EMBL/GenBank/DDBJ whole genome shotgun (WGS) entry which is preliminary data.</text>
</comment>
<evidence type="ECO:0000313" key="5">
    <source>
        <dbReference type="EMBL" id="MFD1292640.1"/>
    </source>
</evidence>
<protein>
    <submittedName>
        <fullName evidence="5">HK97 family phage prohead protease</fullName>
    </submittedName>
</protein>
<keyword evidence="1" id="KW-1188">Viral release from host cell</keyword>
<evidence type="ECO:0000256" key="3">
    <source>
        <dbReference type="ARBA" id="ARBA00022801"/>
    </source>
</evidence>
<sequence length="212" mass="23989">MIKSTVIRSNAYVRNSSLEMADDDSNSVEFVISSEAVDTYGTVFRMDGWDLSRYKNNPIVCYQHRSNSDDPDDIIGTSEVFVQNDQLIARVTFDEDPENQKAQKVKRKVLNGILKMASVGAHVKDGRMGDKKRGEDPEVIYFTNQELIEWSIVSAGANPDALKRNEQTIEEIRNEAIKNIEVIEESHTKPLGQSNKKKRSVIEAQLNINQNL</sequence>
<dbReference type="EMBL" id="JBHTMV010000002">
    <property type="protein sequence ID" value="MFD1292640.1"/>
    <property type="molecule type" value="Genomic_DNA"/>
</dbReference>
<dbReference type="RefSeq" id="WP_386807354.1">
    <property type="nucleotide sequence ID" value="NZ_JBHTMV010000002.1"/>
</dbReference>
<reference evidence="6" key="1">
    <citation type="journal article" date="2019" name="Int. J. Syst. Evol. Microbiol.">
        <title>The Global Catalogue of Microorganisms (GCM) 10K type strain sequencing project: providing services to taxonomists for standard genome sequencing and annotation.</title>
        <authorList>
            <consortium name="The Broad Institute Genomics Platform"/>
            <consortium name="The Broad Institute Genome Sequencing Center for Infectious Disease"/>
            <person name="Wu L."/>
            <person name="Ma J."/>
        </authorList>
    </citation>
    <scope>NUCLEOTIDE SEQUENCE [LARGE SCALE GENOMIC DNA]</scope>
    <source>
        <strain evidence="6">CCUG 62221</strain>
    </source>
</reference>
<keyword evidence="2 5" id="KW-0645">Protease</keyword>
<evidence type="ECO:0000313" key="6">
    <source>
        <dbReference type="Proteomes" id="UP001597241"/>
    </source>
</evidence>
<evidence type="ECO:0000259" key="4">
    <source>
        <dbReference type="Pfam" id="PF04586"/>
    </source>
</evidence>
<gene>
    <name evidence="5" type="ORF">ACFQ5N_02220</name>
</gene>
<evidence type="ECO:0000256" key="2">
    <source>
        <dbReference type="ARBA" id="ARBA00022670"/>
    </source>
</evidence>